<proteinExistence type="predicted"/>
<evidence type="ECO:0000313" key="1">
    <source>
        <dbReference type="EMBL" id="KAJ9064606.1"/>
    </source>
</evidence>
<sequence>MILRVSPIKAFRIRFKCFKQTRRNIFQVNQHEDSSLKLIPDMPCSLIRQNPLLCRVMMPNGEHHIITPTGLPAKMSLWSKLEAELLGKFQRLGLELPEQAIYHAIRTCDQIYTRLTHFNQLVFAEQRKCGEYNFKERASGRNKVTLPNKRQCYVTHTWLPVRDGSLLPSELDLVAKSQKLLMYNHALMQLLPLRDRYQIYKVGGLKHRFSKPLIIGDIFPATSVHGLPLMLHTKLTLDLICSLMILFADPLEPYLQIPSLDLFTISRYDTREQDREAYSEKPFLARESPGFRPTYRYLNPIKSPPLFPSVGYNEILSSHKCISGVAATPKVMLPAKEGPFGEHEASLFLKLADLGLTSEEAMMLLPTRTLAQLPMPKKAVQSRLGLWEHTETASLIRMFWALGFSAKWGFDKVRLALESYIIGRRLAQAVGSRSLLQCRTRMLYLVNSTTHLAQLLSHESPGASPKFDACFAVWQTPLSAAQAKHRILLHPKSRPVIQSSRPLEKLLMDKGLCYLLASPSMYLHLPLGVDFWAPNRFVDSIHPLSVSSPVTANDLIIFDRLISLPISRSLLRLFFPGWPSCVLESLFLKLNRNKVRNSSLAKKNNTTTNPSEILELFLAHESDWEAFSDAMDRSLSPEQCRSEVTRVLDSRRRRDIPSFIYEYAADKFLMMSRLLTVNIRGKLLARDKRYATITRFKLIASPIHPDKVRCFDYDLTDALPHIQSNTYTFISPLGKNQIEV</sequence>
<reference evidence="1" key="1">
    <citation type="submission" date="2022-04" db="EMBL/GenBank/DDBJ databases">
        <title>Genome of the entomopathogenic fungus Entomophthora muscae.</title>
        <authorList>
            <person name="Elya C."/>
            <person name="Lovett B.R."/>
            <person name="Lee E."/>
            <person name="Macias A.M."/>
            <person name="Hajek A.E."/>
            <person name="De Bivort B.L."/>
            <person name="Kasson M.T."/>
            <person name="De Fine Licht H.H."/>
            <person name="Stajich J.E."/>
        </authorList>
    </citation>
    <scope>NUCLEOTIDE SEQUENCE</scope>
    <source>
        <strain evidence="1">Berkeley</strain>
    </source>
</reference>
<evidence type="ECO:0000313" key="2">
    <source>
        <dbReference type="Proteomes" id="UP001165960"/>
    </source>
</evidence>
<accession>A0ACC2SQE7</accession>
<protein>
    <submittedName>
        <fullName evidence="1">Uncharacterized protein</fullName>
    </submittedName>
</protein>
<dbReference type="EMBL" id="QTSX02004445">
    <property type="protein sequence ID" value="KAJ9064606.1"/>
    <property type="molecule type" value="Genomic_DNA"/>
</dbReference>
<gene>
    <name evidence="1" type="ORF">DSO57_1028777</name>
</gene>
<dbReference type="Proteomes" id="UP001165960">
    <property type="component" value="Unassembled WGS sequence"/>
</dbReference>
<name>A0ACC2SQE7_9FUNG</name>
<comment type="caution">
    <text evidence="1">The sequence shown here is derived from an EMBL/GenBank/DDBJ whole genome shotgun (WGS) entry which is preliminary data.</text>
</comment>
<organism evidence="1 2">
    <name type="scientific">Entomophthora muscae</name>
    <dbReference type="NCBI Taxonomy" id="34485"/>
    <lineage>
        <taxon>Eukaryota</taxon>
        <taxon>Fungi</taxon>
        <taxon>Fungi incertae sedis</taxon>
        <taxon>Zoopagomycota</taxon>
        <taxon>Entomophthoromycotina</taxon>
        <taxon>Entomophthoromycetes</taxon>
        <taxon>Entomophthorales</taxon>
        <taxon>Entomophthoraceae</taxon>
        <taxon>Entomophthora</taxon>
    </lineage>
</organism>
<keyword evidence="2" id="KW-1185">Reference proteome</keyword>